<protein>
    <submittedName>
        <fullName evidence="3">Btb/poz domain-containing protein 19-like</fullName>
    </submittedName>
</protein>
<dbReference type="Proteomes" id="UP000439903">
    <property type="component" value="Unassembled WGS sequence"/>
</dbReference>
<dbReference type="EMBL" id="WTPW01000358">
    <property type="protein sequence ID" value="KAF0519712.1"/>
    <property type="molecule type" value="Genomic_DNA"/>
</dbReference>
<feature type="domain" description="TLDc" evidence="2">
    <location>
        <begin position="303"/>
        <end position="470"/>
    </location>
</feature>
<evidence type="ECO:0000259" key="2">
    <source>
        <dbReference type="PROSITE" id="PS51886"/>
    </source>
</evidence>
<dbReference type="Pfam" id="PF00651">
    <property type="entry name" value="BTB"/>
    <property type="match status" value="1"/>
</dbReference>
<dbReference type="InterPro" id="IPR006571">
    <property type="entry name" value="TLDc_dom"/>
</dbReference>
<dbReference type="PROSITE" id="PS50097">
    <property type="entry name" value="BTB"/>
    <property type="match status" value="1"/>
</dbReference>
<dbReference type="PANTHER" id="PTHR24410">
    <property type="entry name" value="HL07962P-RELATED"/>
    <property type="match status" value="1"/>
</dbReference>
<dbReference type="Gene3D" id="3.30.710.10">
    <property type="entry name" value="Potassium Channel Kv1.1, Chain A"/>
    <property type="match status" value="1"/>
</dbReference>
<name>A0A8H4APG1_GIGMA</name>
<dbReference type="AlphaFoldDB" id="A0A8H4APG1"/>
<dbReference type="SUPFAM" id="SSF54695">
    <property type="entry name" value="POZ domain"/>
    <property type="match status" value="1"/>
</dbReference>
<keyword evidence="4" id="KW-1185">Reference proteome</keyword>
<comment type="caution">
    <text evidence="3">The sequence shown here is derived from an EMBL/GenBank/DDBJ whole genome shotgun (WGS) entry which is preliminary data.</text>
</comment>
<dbReference type="SMART" id="SM00225">
    <property type="entry name" value="BTB"/>
    <property type="match status" value="1"/>
</dbReference>
<gene>
    <name evidence="3" type="ORF">F8M41_016467</name>
</gene>
<proteinExistence type="predicted"/>
<accession>A0A8H4APG1</accession>
<evidence type="ECO:0000313" key="4">
    <source>
        <dbReference type="Proteomes" id="UP000439903"/>
    </source>
</evidence>
<dbReference type="Pfam" id="PF07534">
    <property type="entry name" value="TLD"/>
    <property type="match status" value="1"/>
</dbReference>
<evidence type="ECO:0000313" key="3">
    <source>
        <dbReference type="EMBL" id="KAF0519712.1"/>
    </source>
</evidence>
<feature type="domain" description="BTB" evidence="1">
    <location>
        <begin position="1"/>
        <end position="63"/>
    </location>
</feature>
<reference evidence="3 4" key="1">
    <citation type="journal article" date="2019" name="Environ. Microbiol.">
        <title>At the nexus of three kingdoms: the genome of the mycorrhizal fungus Gigaspora margarita provides insights into plant, endobacterial and fungal interactions.</title>
        <authorList>
            <person name="Venice F."/>
            <person name="Ghignone S."/>
            <person name="Salvioli di Fossalunga A."/>
            <person name="Amselem J."/>
            <person name="Novero M."/>
            <person name="Xianan X."/>
            <person name="Sedzielewska Toro K."/>
            <person name="Morin E."/>
            <person name="Lipzen A."/>
            <person name="Grigoriev I.V."/>
            <person name="Henrissat B."/>
            <person name="Martin F.M."/>
            <person name="Bonfante P."/>
        </authorList>
    </citation>
    <scope>NUCLEOTIDE SEQUENCE [LARGE SCALE GENOMIC DNA]</scope>
    <source>
        <strain evidence="3 4">BEG34</strain>
    </source>
</reference>
<dbReference type="PANTHER" id="PTHR24410:SF23">
    <property type="entry name" value="BTB DOMAIN-CONTAINING PROTEIN-RELATED"/>
    <property type="match status" value="1"/>
</dbReference>
<dbReference type="CDD" id="cd18186">
    <property type="entry name" value="BTB_POZ_ZBTB_KLHL-like"/>
    <property type="match status" value="1"/>
</dbReference>
<dbReference type="InterPro" id="IPR011333">
    <property type="entry name" value="SKP1/BTB/POZ_sf"/>
</dbReference>
<dbReference type="PROSITE" id="PS51886">
    <property type="entry name" value="TLDC"/>
    <property type="match status" value="1"/>
</dbReference>
<sequence length="472" mass="54831">MKEFKVHSLILRTRSSYFRSAFSKDWAERNDNGYLVFQKPNISSLVFGMILEYLYCGIVDFQGQKNNEIILELLIAADELGIQKLIDSVQEFLSQNRSKFLQSNLIKMFELFATYKVFDNLKKDFLETFVKNCKSLLRQDPIKILHFIIHHEEFNKYWKVVLETICETPTILFESNNFRSLEKDALAMILKCDDLNIKESEIWKRLTKWGIAQNLTLRRIRRDVTKFTHEEFITLEQTLHELIQVVRFHQMNCEEFMSEVWPLRYLLPDNLTEDILSCYLIPGAIPHYNKFPVRWGNFKIDSAFINKEAALLITKWIDKKDVGVKSSKKIQYNFDLLFRSSIDGLSAQVFHHKCDNKGATIVIAKISNSNMLVGGYNPRDWRGQCYKSTLNSFIFSISDLTDLQSAKLGCVIDGNKAIYCNNNYGPTLGLGHDLHALNNSNHWQSTRASYPNIGIQNSFVISGYEVFQVVKN</sequence>
<dbReference type="InterPro" id="IPR051481">
    <property type="entry name" value="BTB-POZ/Galectin-3-binding"/>
</dbReference>
<evidence type="ECO:0000259" key="1">
    <source>
        <dbReference type="PROSITE" id="PS50097"/>
    </source>
</evidence>
<dbReference type="Gene3D" id="1.25.40.420">
    <property type="match status" value="1"/>
</dbReference>
<organism evidence="3 4">
    <name type="scientific">Gigaspora margarita</name>
    <dbReference type="NCBI Taxonomy" id="4874"/>
    <lineage>
        <taxon>Eukaryota</taxon>
        <taxon>Fungi</taxon>
        <taxon>Fungi incertae sedis</taxon>
        <taxon>Mucoromycota</taxon>
        <taxon>Glomeromycotina</taxon>
        <taxon>Glomeromycetes</taxon>
        <taxon>Diversisporales</taxon>
        <taxon>Gigasporaceae</taxon>
        <taxon>Gigaspora</taxon>
    </lineage>
</organism>
<dbReference type="InterPro" id="IPR000210">
    <property type="entry name" value="BTB/POZ_dom"/>
</dbReference>
<dbReference type="OrthoDB" id="298084at2759"/>